<keyword evidence="3 6" id="KW-0285">Flavoprotein</keyword>
<name>A0A1H3DEE0_9RHOB</name>
<dbReference type="PROSITE" id="PS00073">
    <property type="entry name" value="ACYL_COA_DH_2"/>
    <property type="match status" value="1"/>
</dbReference>
<dbReference type="Pfam" id="PF00441">
    <property type="entry name" value="Acyl-CoA_dh_1"/>
    <property type="match status" value="1"/>
</dbReference>
<sequence length="385" mass="42997">MIKRRIFEEEHDMFRDSVRKWIAAEVAPHAESWRQNKHVSKEAWKSAGENGFLAMFADEKYGGMGLDDFRFDMVLNEELGKVESSFFITLHNRIVAPYLQKFGTDDQRDRYMPGIVSGETILAIGMTEPGCGSDLAAIKTRAERQGNHWVINGSKTYISNGQIAGLYLIAAKTDPDNPRSIGLFWVQEGAEGFSKGQNLKKMGLQAQDTSELFFDNVKVPASDLVGDGTDGFKLMMTNLAEERLVGADGYLARAERAFEITMEFIKERKAFGKPVGTFQNSRFVMADARTKLDVGWAYLDHCAMAHIDGECTAEMAAQAKLFTSEIEGEIIDACLQLHGGAGYMEEYEISRLYVDARISRIYAGTSEIMREIIGRGLGLDDRQKG</sequence>
<dbReference type="Proteomes" id="UP000183076">
    <property type="component" value="Unassembled WGS sequence"/>
</dbReference>
<evidence type="ECO:0000259" key="9">
    <source>
        <dbReference type="Pfam" id="PF02771"/>
    </source>
</evidence>
<keyword evidence="4 6" id="KW-0274">FAD</keyword>
<evidence type="ECO:0000256" key="1">
    <source>
        <dbReference type="ARBA" id="ARBA00001974"/>
    </source>
</evidence>
<dbReference type="InterPro" id="IPR009075">
    <property type="entry name" value="AcylCo_DH/oxidase_C"/>
</dbReference>
<dbReference type="InterPro" id="IPR006089">
    <property type="entry name" value="Acyl-CoA_DH_CS"/>
</dbReference>
<comment type="cofactor">
    <cofactor evidence="1 6">
        <name>FAD</name>
        <dbReference type="ChEBI" id="CHEBI:57692"/>
    </cofactor>
</comment>
<reference evidence="11" key="1">
    <citation type="submission" date="2016-10" db="EMBL/GenBank/DDBJ databases">
        <authorList>
            <person name="Varghese N."/>
            <person name="Submissions S."/>
        </authorList>
    </citation>
    <scope>NUCLEOTIDE SEQUENCE [LARGE SCALE GENOMIC DNA]</scope>
    <source>
        <strain evidence="11">DSM 10014</strain>
    </source>
</reference>
<evidence type="ECO:0000256" key="6">
    <source>
        <dbReference type="RuleBase" id="RU362125"/>
    </source>
</evidence>
<accession>A0A1H3DEE0</accession>
<evidence type="ECO:0000313" key="10">
    <source>
        <dbReference type="EMBL" id="SDX64039.1"/>
    </source>
</evidence>
<dbReference type="GeneID" id="94022523"/>
<dbReference type="FunFam" id="1.10.540.10:FF:000026">
    <property type="entry name" value="Acyl-CoA dehydrogenase medium chain"/>
    <property type="match status" value="1"/>
</dbReference>
<gene>
    <name evidence="10" type="ORF">SAMN04488041_11050</name>
</gene>
<dbReference type="FunFam" id="2.40.110.10:FF:000002">
    <property type="entry name" value="Acyl-CoA dehydrogenase fadE12"/>
    <property type="match status" value="1"/>
</dbReference>
<dbReference type="InterPro" id="IPR013786">
    <property type="entry name" value="AcylCoA_DH/ox_N"/>
</dbReference>
<dbReference type="AlphaFoldDB" id="A0A1H3DEE0"/>
<dbReference type="STRING" id="60137.SAMN04488041_11050"/>
<dbReference type="PANTHER" id="PTHR43884">
    <property type="entry name" value="ACYL-COA DEHYDROGENASE"/>
    <property type="match status" value="1"/>
</dbReference>
<dbReference type="EMBL" id="FNNB01000010">
    <property type="protein sequence ID" value="SDX64039.1"/>
    <property type="molecule type" value="Genomic_DNA"/>
</dbReference>
<dbReference type="InterPro" id="IPR009100">
    <property type="entry name" value="AcylCoA_DH/oxidase_NM_dom_sf"/>
</dbReference>
<keyword evidence="5 6" id="KW-0560">Oxidoreductase</keyword>
<feature type="domain" description="Acyl-CoA oxidase/dehydrogenase middle" evidence="8">
    <location>
        <begin position="123"/>
        <end position="217"/>
    </location>
</feature>
<dbReference type="InterPro" id="IPR037069">
    <property type="entry name" value="AcylCoA_DH/ox_N_sf"/>
</dbReference>
<dbReference type="Pfam" id="PF02770">
    <property type="entry name" value="Acyl-CoA_dh_M"/>
    <property type="match status" value="1"/>
</dbReference>
<dbReference type="GO" id="GO:0050660">
    <property type="term" value="F:flavin adenine dinucleotide binding"/>
    <property type="evidence" value="ECO:0007669"/>
    <property type="project" value="InterPro"/>
</dbReference>
<dbReference type="Gene3D" id="2.40.110.10">
    <property type="entry name" value="Butyryl-CoA Dehydrogenase, subunit A, domain 2"/>
    <property type="match status" value="1"/>
</dbReference>
<feature type="domain" description="Acyl-CoA dehydrogenase/oxidase N-terminal" evidence="9">
    <location>
        <begin position="9"/>
        <end position="119"/>
    </location>
</feature>
<dbReference type="Gene3D" id="1.20.140.10">
    <property type="entry name" value="Butyryl-CoA Dehydrogenase, subunit A, domain 3"/>
    <property type="match status" value="1"/>
</dbReference>
<dbReference type="SUPFAM" id="SSF47203">
    <property type="entry name" value="Acyl-CoA dehydrogenase C-terminal domain-like"/>
    <property type="match status" value="1"/>
</dbReference>
<evidence type="ECO:0000259" key="7">
    <source>
        <dbReference type="Pfam" id="PF00441"/>
    </source>
</evidence>
<evidence type="ECO:0000256" key="3">
    <source>
        <dbReference type="ARBA" id="ARBA00022630"/>
    </source>
</evidence>
<evidence type="ECO:0000256" key="5">
    <source>
        <dbReference type="ARBA" id="ARBA00023002"/>
    </source>
</evidence>
<evidence type="ECO:0000256" key="2">
    <source>
        <dbReference type="ARBA" id="ARBA00009347"/>
    </source>
</evidence>
<dbReference type="InterPro" id="IPR036250">
    <property type="entry name" value="AcylCo_DH-like_C"/>
</dbReference>
<organism evidence="10 11">
    <name type="scientific">Sulfitobacter pontiacus</name>
    <dbReference type="NCBI Taxonomy" id="60137"/>
    <lineage>
        <taxon>Bacteria</taxon>
        <taxon>Pseudomonadati</taxon>
        <taxon>Pseudomonadota</taxon>
        <taxon>Alphaproteobacteria</taxon>
        <taxon>Rhodobacterales</taxon>
        <taxon>Roseobacteraceae</taxon>
        <taxon>Sulfitobacter</taxon>
    </lineage>
</organism>
<dbReference type="FunFam" id="1.20.140.10:FF:000001">
    <property type="entry name" value="Acyl-CoA dehydrogenase"/>
    <property type="match status" value="1"/>
</dbReference>
<dbReference type="InterPro" id="IPR046373">
    <property type="entry name" value="Acyl-CoA_Oxase/DH_mid-dom_sf"/>
</dbReference>
<evidence type="ECO:0000256" key="4">
    <source>
        <dbReference type="ARBA" id="ARBA00022827"/>
    </source>
</evidence>
<dbReference type="RefSeq" id="WP_208856550.1">
    <property type="nucleotide sequence ID" value="NZ_CP160850.1"/>
</dbReference>
<dbReference type="PANTHER" id="PTHR43884:SF12">
    <property type="entry name" value="ISOVALERYL-COA DEHYDROGENASE, MITOCHONDRIAL-RELATED"/>
    <property type="match status" value="1"/>
</dbReference>
<evidence type="ECO:0000313" key="11">
    <source>
        <dbReference type="Proteomes" id="UP000183076"/>
    </source>
</evidence>
<dbReference type="GO" id="GO:0003995">
    <property type="term" value="F:acyl-CoA dehydrogenase activity"/>
    <property type="evidence" value="ECO:0007669"/>
    <property type="project" value="InterPro"/>
</dbReference>
<dbReference type="InterPro" id="IPR006091">
    <property type="entry name" value="Acyl-CoA_Oxase/DH_mid-dom"/>
</dbReference>
<proteinExistence type="inferred from homology"/>
<evidence type="ECO:0000259" key="8">
    <source>
        <dbReference type="Pfam" id="PF02770"/>
    </source>
</evidence>
<dbReference type="SUPFAM" id="SSF56645">
    <property type="entry name" value="Acyl-CoA dehydrogenase NM domain-like"/>
    <property type="match status" value="1"/>
</dbReference>
<comment type="similarity">
    <text evidence="2 6">Belongs to the acyl-CoA dehydrogenase family.</text>
</comment>
<dbReference type="Pfam" id="PF02771">
    <property type="entry name" value="Acyl-CoA_dh_N"/>
    <property type="match status" value="1"/>
</dbReference>
<dbReference type="Gene3D" id="1.10.540.10">
    <property type="entry name" value="Acyl-CoA dehydrogenase/oxidase, N-terminal domain"/>
    <property type="match status" value="1"/>
</dbReference>
<protein>
    <submittedName>
        <fullName evidence="10">Acyl-CoA dehydrogenase</fullName>
    </submittedName>
</protein>
<feature type="domain" description="Acyl-CoA dehydrogenase/oxidase C-terminal" evidence="7">
    <location>
        <begin position="230"/>
        <end position="377"/>
    </location>
</feature>